<protein>
    <submittedName>
        <fullName evidence="1">Uncharacterized protein</fullName>
    </submittedName>
</protein>
<organism evidence="1 2">
    <name type="scientific">Pluteus cervinus</name>
    <dbReference type="NCBI Taxonomy" id="181527"/>
    <lineage>
        <taxon>Eukaryota</taxon>
        <taxon>Fungi</taxon>
        <taxon>Dikarya</taxon>
        <taxon>Basidiomycota</taxon>
        <taxon>Agaricomycotina</taxon>
        <taxon>Agaricomycetes</taxon>
        <taxon>Agaricomycetidae</taxon>
        <taxon>Agaricales</taxon>
        <taxon>Pluteineae</taxon>
        <taxon>Pluteaceae</taxon>
        <taxon>Pluteus</taxon>
    </lineage>
</organism>
<name>A0ACD3AZV0_9AGAR</name>
<sequence length="349" mass="40029">MFGPGVEFKQSRTRHGAARFAHDSSHFTRRLPKRVEAQAPTETLDNFLLSKSELRPSQGVNRVLVLGLNNSARSRFMAWVMYHNADGIPDSTLDEWCPAVVQRAIESCKALDRRLGQMNHPLSAQIAALIPLLVESVTQTRPDVARRIYEIWKKVRDAQPPPYPDYFLDQIERILSPSYSATFADIVQVDFPIQDCWNSTMVFRGGGALFRLYEMDHRILRNPRMTSTMAKSITRVFYFVDLGDYDHILASLDYFERLWNLPLGHVYALIVFTHFQDFQSKIVTDPLQRVFPDYDGQTSAYNYILTKFRMGRPTSQTTSISIAGDLSEGEFTVLLSFVHNFVFSRDIPT</sequence>
<gene>
    <name evidence="1" type="ORF">BDN72DRAFT_837895</name>
</gene>
<keyword evidence="2" id="KW-1185">Reference proteome</keyword>
<dbReference type="Proteomes" id="UP000308600">
    <property type="component" value="Unassembled WGS sequence"/>
</dbReference>
<evidence type="ECO:0000313" key="1">
    <source>
        <dbReference type="EMBL" id="TFK71293.1"/>
    </source>
</evidence>
<accession>A0ACD3AZV0</accession>
<proteinExistence type="predicted"/>
<dbReference type="EMBL" id="ML208300">
    <property type="protein sequence ID" value="TFK71293.1"/>
    <property type="molecule type" value="Genomic_DNA"/>
</dbReference>
<evidence type="ECO:0000313" key="2">
    <source>
        <dbReference type="Proteomes" id="UP000308600"/>
    </source>
</evidence>
<reference evidence="1 2" key="1">
    <citation type="journal article" date="2019" name="Nat. Ecol. Evol.">
        <title>Megaphylogeny resolves global patterns of mushroom evolution.</title>
        <authorList>
            <person name="Varga T."/>
            <person name="Krizsan K."/>
            <person name="Foldi C."/>
            <person name="Dima B."/>
            <person name="Sanchez-Garcia M."/>
            <person name="Sanchez-Ramirez S."/>
            <person name="Szollosi G.J."/>
            <person name="Szarkandi J.G."/>
            <person name="Papp V."/>
            <person name="Albert L."/>
            <person name="Andreopoulos W."/>
            <person name="Angelini C."/>
            <person name="Antonin V."/>
            <person name="Barry K.W."/>
            <person name="Bougher N.L."/>
            <person name="Buchanan P."/>
            <person name="Buyck B."/>
            <person name="Bense V."/>
            <person name="Catcheside P."/>
            <person name="Chovatia M."/>
            <person name="Cooper J."/>
            <person name="Damon W."/>
            <person name="Desjardin D."/>
            <person name="Finy P."/>
            <person name="Geml J."/>
            <person name="Haridas S."/>
            <person name="Hughes K."/>
            <person name="Justo A."/>
            <person name="Karasinski D."/>
            <person name="Kautmanova I."/>
            <person name="Kiss B."/>
            <person name="Kocsube S."/>
            <person name="Kotiranta H."/>
            <person name="LaButti K.M."/>
            <person name="Lechner B.E."/>
            <person name="Liimatainen K."/>
            <person name="Lipzen A."/>
            <person name="Lukacs Z."/>
            <person name="Mihaltcheva S."/>
            <person name="Morgado L.N."/>
            <person name="Niskanen T."/>
            <person name="Noordeloos M.E."/>
            <person name="Ohm R.A."/>
            <person name="Ortiz-Santana B."/>
            <person name="Ovrebo C."/>
            <person name="Racz N."/>
            <person name="Riley R."/>
            <person name="Savchenko A."/>
            <person name="Shiryaev A."/>
            <person name="Soop K."/>
            <person name="Spirin V."/>
            <person name="Szebenyi C."/>
            <person name="Tomsovsky M."/>
            <person name="Tulloss R.E."/>
            <person name="Uehling J."/>
            <person name="Grigoriev I.V."/>
            <person name="Vagvolgyi C."/>
            <person name="Papp T."/>
            <person name="Martin F.M."/>
            <person name="Miettinen O."/>
            <person name="Hibbett D.S."/>
            <person name="Nagy L.G."/>
        </authorList>
    </citation>
    <scope>NUCLEOTIDE SEQUENCE [LARGE SCALE GENOMIC DNA]</scope>
    <source>
        <strain evidence="1 2">NL-1719</strain>
    </source>
</reference>